<organism evidence="3 4">
    <name type="scientific">Umbra pygmaea</name>
    <name type="common">Eastern mudminnow</name>
    <dbReference type="NCBI Taxonomy" id="75934"/>
    <lineage>
        <taxon>Eukaryota</taxon>
        <taxon>Metazoa</taxon>
        <taxon>Chordata</taxon>
        <taxon>Craniata</taxon>
        <taxon>Vertebrata</taxon>
        <taxon>Euteleostomi</taxon>
        <taxon>Actinopterygii</taxon>
        <taxon>Neopterygii</taxon>
        <taxon>Teleostei</taxon>
        <taxon>Protacanthopterygii</taxon>
        <taxon>Esociformes</taxon>
        <taxon>Umbridae</taxon>
        <taxon>Umbra</taxon>
    </lineage>
</organism>
<keyword evidence="2" id="KW-0812">Transmembrane</keyword>
<comment type="caution">
    <text evidence="3">The sequence shown here is derived from an EMBL/GenBank/DDBJ whole genome shotgun (WGS) entry which is preliminary data.</text>
</comment>
<keyword evidence="4" id="KW-1185">Reference proteome</keyword>
<protein>
    <submittedName>
        <fullName evidence="3">Uncharacterized protein</fullName>
    </submittedName>
</protein>
<reference evidence="3 4" key="1">
    <citation type="submission" date="2024-06" db="EMBL/GenBank/DDBJ databases">
        <authorList>
            <person name="Pan Q."/>
            <person name="Wen M."/>
            <person name="Jouanno E."/>
            <person name="Zahm M."/>
            <person name="Klopp C."/>
            <person name="Cabau C."/>
            <person name="Louis A."/>
            <person name="Berthelot C."/>
            <person name="Parey E."/>
            <person name="Roest Crollius H."/>
            <person name="Montfort J."/>
            <person name="Robinson-Rechavi M."/>
            <person name="Bouchez O."/>
            <person name="Lampietro C."/>
            <person name="Lopez Roques C."/>
            <person name="Donnadieu C."/>
            <person name="Postlethwait J."/>
            <person name="Bobe J."/>
            <person name="Verreycken H."/>
            <person name="Guiguen Y."/>
        </authorList>
    </citation>
    <scope>NUCLEOTIDE SEQUENCE [LARGE SCALE GENOMIC DNA]</scope>
    <source>
        <strain evidence="3">Up_M1</strain>
        <tissue evidence="3">Testis</tissue>
    </source>
</reference>
<sequence>MIFRSGKQSPVITAVVGVTVFVLFLICLSGLMCFRQRRKTASKSTSSQDRNTRGTADFGQGDSSPVYDNVSSKAMTSTTAKTANTDNQEDLHYASVHFSSSKNQEVPLYCTIQLSHPQNLKEDVHYAAVKCNASMLPPSEYILQTSKMCLLY</sequence>
<dbReference type="EMBL" id="JAGEUA010000002">
    <property type="protein sequence ID" value="KAL1005541.1"/>
    <property type="molecule type" value="Genomic_DNA"/>
</dbReference>
<feature type="region of interest" description="Disordered" evidence="1">
    <location>
        <begin position="40"/>
        <end position="71"/>
    </location>
</feature>
<evidence type="ECO:0000313" key="3">
    <source>
        <dbReference type="EMBL" id="KAL1005541.1"/>
    </source>
</evidence>
<dbReference type="AlphaFoldDB" id="A0ABD0XWN7"/>
<proteinExistence type="predicted"/>
<feature type="transmembrane region" description="Helical" evidence="2">
    <location>
        <begin position="12"/>
        <end position="34"/>
    </location>
</feature>
<keyword evidence="2" id="KW-1133">Transmembrane helix</keyword>
<name>A0ABD0XWN7_UMBPY</name>
<gene>
    <name evidence="3" type="ORF">UPYG_G00060420</name>
</gene>
<keyword evidence="2" id="KW-0472">Membrane</keyword>
<evidence type="ECO:0000313" key="4">
    <source>
        <dbReference type="Proteomes" id="UP001557470"/>
    </source>
</evidence>
<dbReference type="Proteomes" id="UP001557470">
    <property type="component" value="Unassembled WGS sequence"/>
</dbReference>
<accession>A0ABD0XWN7</accession>
<evidence type="ECO:0000256" key="2">
    <source>
        <dbReference type="SAM" id="Phobius"/>
    </source>
</evidence>
<evidence type="ECO:0000256" key="1">
    <source>
        <dbReference type="SAM" id="MobiDB-lite"/>
    </source>
</evidence>